<reference evidence="2 3" key="1">
    <citation type="journal article" date="2010" name="Nature">
        <title>Genome sequencing and analysis of the model grass Brachypodium distachyon.</title>
        <authorList>
            <consortium name="International Brachypodium Initiative"/>
        </authorList>
    </citation>
    <scope>NUCLEOTIDE SEQUENCE [LARGE SCALE GENOMIC DNA]</scope>
    <source>
        <strain evidence="2 3">Bd21</strain>
    </source>
</reference>
<dbReference type="EnsemblPlants" id="KQK23430">
    <property type="protein sequence ID" value="KQK23430"/>
    <property type="gene ID" value="BRADI_1g73690v3"/>
</dbReference>
<dbReference type="EMBL" id="CM000880">
    <property type="protein sequence ID" value="KQK23430.1"/>
    <property type="molecule type" value="Genomic_DNA"/>
</dbReference>
<accession>A0A0Q3HL47</accession>
<evidence type="ECO:0000313" key="3">
    <source>
        <dbReference type="EnsemblPlants" id="KQK23429"/>
    </source>
</evidence>
<dbReference type="InterPro" id="IPR011676">
    <property type="entry name" value="DUF1618"/>
</dbReference>
<dbReference type="Gramene" id="KQK23430">
    <property type="protein sequence ID" value="KQK23430"/>
    <property type="gene ID" value="BRADI_1g73690v3"/>
</dbReference>
<dbReference type="AlphaFoldDB" id="A0A0Q3HL47"/>
<dbReference type="EMBL" id="CM000880">
    <property type="protein sequence ID" value="KQK23429.1"/>
    <property type="molecule type" value="Genomic_DNA"/>
</dbReference>
<evidence type="ECO:0000259" key="1">
    <source>
        <dbReference type="Pfam" id="PF07762"/>
    </source>
</evidence>
<keyword evidence="4" id="KW-1185">Reference proteome</keyword>
<sequence length="649" mass="73037">MEGFFQPPTVDAAATRIATPTSTAAAASPTIDVAATTGSPRYPAWVLLEPGAFYDDGENATTAEAETSTGHNVKVTFRLADPPALSRVSVDMPELDIGGYGLQPEVVFSAKDLVLLRFAFTVGPRSTRLNPHLAEYFVYKTGRGKPSLTPIPTTHRPDKTKSYASILPCHEDDGNFLVADLAMTRNIGHYTLHIFSSKTNKWISRPLELQFSPVVTEDLPSLPHKVIALGSRTIGWIDLWRGIVVCDVFERHPVLHFIPLPKPELNLRRESDPQQIRDVTCCNGVIKFVEIEHNETLVTVESNKKLNFKTTTDLDSVDIIYDSELFLVDDDDDDEDLMEEESTYYSDSWKIRTCFRHTSWNHWRKGHTVHVDDILVNYPRHYMMLPELWDADIGRYTLRNLRICCPALSIDGSDVVYLICKVGAYDTKKWIVGVDLGKKTVEELEQFSAGRYSLYQKAFLAFAFSRYLNATRSCAPEDSSGRNFLPNDHHMTGYIIQNNLNTQTVSGYYSEHGHATPPGFNNYPIQPQFVVHPCSFPRSLQPNLTSSALGYVHPVSAESMYPVMNTDPHGQVWISRPLENNRFLSQMPAPPAVPFNTQMHLPLDGRFMSQLPPMRPSLAVPFNGPMNQVWMQPSTYVPFTQPQLFLPPA</sequence>
<dbReference type="OrthoDB" id="692191at2759"/>
<reference evidence="3" key="3">
    <citation type="submission" date="2018-08" db="UniProtKB">
        <authorList>
            <consortium name="EnsemblPlants"/>
        </authorList>
    </citation>
    <scope>IDENTIFICATION</scope>
    <source>
        <strain evidence="3">cv. Bd21</strain>
    </source>
</reference>
<dbReference type="PANTHER" id="PTHR33074">
    <property type="entry name" value="EXPRESSED PROTEIN-RELATED"/>
    <property type="match status" value="1"/>
</dbReference>
<gene>
    <name evidence="3" type="primary">LOC100841809</name>
    <name evidence="2" type="ORF">BRADI_1g73690v3</name>
</gene>
<protein>
    <recommendedName>
        <fullName evidence="1">DUF1618 domain-containing protein</fullName>
    </recommendedName>
</protein>
<dbReference type="Proteomes" id="UP000008810">
    <property type="component" value="Chromosome 1"/>
</dbReference>
<name>A0A0Q3HL47_BRADI</name>
<reference evidence="2" key="2">
    <citation type="submission" date="2017-06" db="EMBL/GenBank/DDBJ databases">
        <title>WGS assembly of Brachypodium distachyon.</title>
        <authorList>
            <consortium name="The International Brachypodium Initiative"/>
            <person name="Lucas S."/>
            <person name="Harmon-Smith M."/>
            <person name="Lail K."/>
            <person name="Tice H."/>
            <person name="Grimwood J."/>
            <person name="Bruce D."/>
            <person name="Barry K."/>
            <person name="Shu S."/>
            <person name="Lindquist E."/>
            <person name="Wang M."/>
            <person name="Pitluck S."/>
            <person name="Vogel J.P."/>
            <person name="Garvin D.F."/>
            <person name="Mockler T.C."/>
            <person name="Schmutz J."/>
            <person name="Rokhsar D."/>
            <person name="Bevan M.W."/>
        </authorList>
    </citation>
    <scope>NUCLEOTIDE SEQUENCE</scope>
    <source>
        <strain evidence="2">Bd21</strain>
    </source>
</reference>
<dbReference type="Pfam" id="PF07762">
    <property type="entry name" value="DUF1618"/>
    <property type="match status" value="1"/>
</dbReference>
<evidence type="ECO:0000313" key="2">
    <source>
        <dbReference type="EMBL" id="KQK23429.1"/>
    </source>
</evidence>
<organism evidence="2">
    <name type="scientific">Brachypodium distachyon</name>
    <name type="common">Purple false brome</name>
    <name type="synonym">Trachynia distachya</name>
    <dbReference type="NCBI Taxonomy" id="15368"/>
    <lineage>
        <taxon>Eukaryota</taxon>
        <taxon>Viridiplantae</taxon>
        <taxon>Streptophyta</taxon>
        <taxon>Embryophyta</taxon>
        <taxon>Tracheophyta</taxon>
        <taxon>Spermatophyta</taxon>
        <taxon>Magnoliopsida</taxon>
        <taxon>Liliopsida</taxon>
        <taxon>Poales</taxon>
        <taxon>Poaceae</taxon>
        <taxon>BOP clade</taxon>
        <taxon>Pooideae</taxon>
        <taxon>Stipodae</taxon>
        <taxon>Brachypodieae</taxon>
        <taxon>Brachypodium</taxon>
    </lineage>
</organism>
<dbReference type="ExpressionAtlas" id="A0A0Q3HL47">
    <property type="expression patterns" value="baseline and differential"/>
</dbReference>
<dbReference type="RefSeq" id="XP_010229128.1">
    <property type="nucleotide sequence ID" value="XM_010230826.3"/>
</dbReference>
<proteinExistence type="predicted"/>
<dbReference type="EnsemblPlants" id="KQK23429">
    <property type="protein sequence ID" value="KQK23429"/>
    <property type="gene ID" value="BRADI_1g73690v3"/>
</dbReference>
<evidence type="ECO:0000313" key="4">
    <source>
        <dbReference type="Proteomes" id="UP000008810"/>
    </source>
</evidence>
<dbReference type="Gramene" id="KQK23429">
    <property type="protein sequence ID" value="KQK23429"/>
    <property type="gene ID" value="BRADI_1g73690v3"/>
</dbReference>
<feature type="domain" description="DUF1618" evidence="1">
    <location>
        <begin position="236"/>
        <end position="417"/>
    </location>
</feature>
<dbReference type="PANTHER" id="PTHR33074:SF90">
    <property type="entry name" value="DUF1618 DOMAIN-CONTAINING PROTEIN"/>
    <property type="match status" value="1"/>
</dbReference>
<dbReference type="GeneID" id="100841809"/>